<proteinExistence type="predicted"/>
<evidence type="ECO:0000259" key="2">
    <source>
        <dbReference type="SMART" id="SM00474"/>
    </source>
</evidence>
<dbReference type="InterPro" id="IPR036397">
    <property type="entry name" value="RNaseH_sf"/>
</dbReference>
<organism evidence="3 4">
    <name type="scientific">Ditylenchus destructor</name>
    <dbReference type="NCBI Taxonomy" id="166010"/>
    <lineage>
        <taxon>Eukaryota</taxon>
        <taxon>Metazoa</taxon>
        <taxon>Ecdysozoa</taxon>
        <taxon>Nematoda</taxon>
        <taxon>Chromadorea</taxon>
        <taxon>Rhabditida</taxon>
        <taxon>Tylenchina</taxon>
        <taxon>Tylenchomorpha</taxon>
        <taxon>Sphaerularioidea</taxon>
        <taxon>Anguinidae</taxon>
        <taxon>Anguininae</taxon>
        <taxon>Ditylenchus</taxon>
    </lineage>
</organism>
<dbReference type="GO" id="GO:0034587">
    <property type="term" value="P:piRNA processing"/>
    <property type="evidence" value="ECO:0007669"/>
    <property type="project" value="TreeGrafter"/>
</dbReference>
<dbReference type="Pfam" id="PF01612">
    <property type="entry name" value="DNA_pol_A_exo1"/>
    <property type="match status" value="1"/>
</dbReference>
<dbReference type="AlphaFoldDB" id="A0AAD4R2K6"/>
<feature type="domain" description="3'-5' exonuclease" evidence="2">
    <location>
        <begin position="294"/>
        <end position="492"/>
    </location>
</feature>
<dbReference type="Gene3D" id="3.30.420.10">
    <property type="entry name" value="Ribonuclease H-like superfamily/Ribonuclease H"/>
    <property type="match status" value="1"/>
</dbReference>
<dbReference type="SUPFAM" id="SSF53098">
    <property type="entry name" value="Ribonuclease H-like"/>
    <property type="match status" value="1"/>
</dbReference>
<feature type="compositionally biased region" description="Low complexity" evidence="1">
    <location>
        <begin position="265"/>
        <end position="277"/>
    </location>
</feature>
<evidence type="ECO:0000256" key="1">
    <source>
        <dbReference type="SAM" id="MobiDB-lite"/>
    </source>
</evidence>
<reference evidence="3" key="1">
    <citation type="submission" date="2022-01" db="EMBL/GenBank/DDBJ databases">
        <title>Genome Sequence Resource for Two Populations of Ditylenchus destructor, the Migratory Endoparasitic Phytonematode.</title>
        <authorList>
            <person name="Zhang H."/>
            <person name="Lin R."/>
            <person name="Xie B."/>
        </authorList>
    </citation>
    <scope>NUCLEOTIDE SEQUENCE</scope>
    <source>
        <strain evidence="3">BazhouSP</strain>
    </source>
</reference>
<dbReference type="GO" id="GO:1990923">
    <property type="term" value="C:PET complex"/>
    <property type="evidence" value="ECO:0007669"/>
    <property type="project" value="TreeGrafter"/>
</dbReference>
<keyword evidence="3" id="KW-0540">Nuclease</keyword>
<dbReference type="Pfam" id="PF23713">
    <property type="entry name" value="WHD_Egal"/>
    <property type="match status" value="3"/>
</dbReference>
<gene>
    <name evidence="3" type="ORF">DdX_13681</name>
</gene>
<accession>A0AAD4R2K6</accession>
<evidence type="ECO:0000313" key="4">
    <source>
        <dbReference type="Proteomes" id="UP001201812"/>
    </source>
</evidence>
<name>A0AAD4R2K6_9BILA</name>
<dbReference type="GO" id="GO:0008408">
    <property type="term" value="F:3'-5' exonuclease activity"/>
    <property type="evidence" value="ECO:0007669"/>
    <property type="project" value="InterPro"/>
</dbReference>
<keyword evidence="3" id="KW-0378">Hydrolase</keyword>
<keyword evidence="4" id="KW-1185">Reference proteome</keyword>
<keyword evidence="3" id="KW-0269">Exonuclease</keyword>
<dbReference type="PANTHER" id="PTHR46628:SF1">
    <property type="entry name" value="PIRNA BIOGENESIS PROTEIN EXD1"/>
    <property type="match status" value="1"/>
</dbReference>
<feature type="region of interest" description="Disordered" evidence="1">
    <location>
        <begin position="259"/>
        <end position="279"/>
    </location>
</feature>
<dbReference type="InterPro" id="IPR002562">
    <property type="entry name" value="3'-5'_exonuclease_dom"/>
</dbReference>
<protein>
    <submittedName>
        <fullName evidence="3">3'-5' exonuclease domain-containing protein</fullName>
    </submittedName>
</protein>
<dbReference type="SMART" id="SM00474">
    <property type="entry name" value="35EXOc"/>
    <property type="match status" value="1"/>
</dbReference>
<dbReference type="Proteomes" id="UP001201812">
    <property type="component" value="Unassembled WGS sequence"/>
</dbReference>
<dbReference type="GO" id="GO:0003676">
    <property type="term" value="F:nucleic acid binding"/>
    <property type="evidence" value="ECO:0007669"/>
    <property type="project" value="InterPro"/>
</dbReference>
<evidence type="ECO:0000313" key="3">
    <source>
        <dbReference type="EMBL" id="KAI1705366.1"/>
    </source>
</evidence>
<comment type="caution">
    <text evidence="3">The sequence shown here is derived from an EMBL/GenBank/DDBJ whole genome shotgun (WGS) entry which is preliminary data.</text>
</comment>
<sequence>MEDPKHMALLFFFDHLMQKNGRRTIHDLSCQFGARGFTQEMRDAVGITQEGLTEFLSAYPSLFTLEGDQVILNGYGEDSKNHLLKLPPSARQRDYEKEAIEFFEAKLHKFGPELQIKSLLGHRSQAAPEVRLVSGRHLKEFAEFLQMQVDNFVVEGDRVRLKNMPEPKNDERDELDDEGRPLAGIKAKQAAVDYLKGVLEQNEDAPIPLDVFYKKFCDRFSHAVRQEVATNPKELLQFLKLNRNIFFIRSNKVSLVKVKPDENGSESGRSSAESSNGDNNNVLFPLTSDNLHRIHLVKALKTAQDIVSNLYNDLDATSGEKFIGIDFKIITLGQAQPSEEFLSMVVVASNSRIAVFDVAHSDSILLESGLKELLENEAVLKVMHDVKRVATILASRYGVNMQNVFDTQVAHSIIQADKFNKSIAELKAISFLNLQRVYYPQSIMYSDVTPRKLSQTPNWSQRPITDELLLLAAEETHTLVTALYRQLSSQLPANHKTLFHQKCKEALVPLPTKPPPSPLIQNHYSFNAAGVPGNGSTIPPLVTPNENGPFNGIYRPPATRRGENANPALRLAGPKPPSLFSAAAGFTASPVSMRKTSAPPYHFNPQIGPMTNLHPSIANHLGLRQPNPLILQNSQNSANFPPPAEAAPAKPKMIDSATQTISTGDITVLNIYYDS</sequence>
<dbReference type="PANTHER" id="PTHR46628">
    <property type="entry name" value="PIRNA BIOGENESIS PROTEIN EXD1"/>
    <property type="match status" value="1"/>
</dbReference>
<dbReference type="EMBL" id="JAKKPZ010000057">
    <property type="protein sequence ID" value="KAI1705366.1"/>
    <property type="molecule type" value="Genomic_DNA"/>
</dbReference>
<dbReference type="InterPro" id="IPR056589">
    <property type="entry name" value="WH_Egal-1"/>
</dbReference>
<dbReference type="InterPro" id="IPR052144">
    <property type="entry name" value="piRNA_biogenesis_EXD1"/>
</dbReference>
<dbReference type="InterPro" id="IPR012337">
    <property type="entry name" value="RNaseH-like_sf"/>
</dbReference>